<name>A0A972P119_9BURK</name>
<keyword evidence="3" id="KW-1185">Reference proteome</keyword>
<protein>
    <submittedName>
        <fullName evidence="2">SDR family oxidoreductase</fullName>
    </submittedName>
</protein>
<comment type="caution">
    <text evidence="2">The sequence shown here is derived from an EMBL/GenBank/DDBJ whole genome shotgun (WGS) entry which is preliminary data.</text>
</comment>
<dbReference type="Gene3D" id="3.40.50.720">
    <property type="entry name" value="NAD(P)-binding Rossmann-like Domain"/>
    <property type="match status" value="1"/>
</dbReference>
<sequence length="116" mass="12377">MADYAAAKAALLNATVSRAKALAGTGVTANTISPGLIATDGVQQVLRAEAQARGWGEDWDVIQQRWMADVFHNHFVSRLGTVEEVADLVAFIASPRADYIQGANLRIDEGLVPSIN</sequence>
<dbReference type="InterPro" id="IPR050259">
    <property type="entry name" value="SDR"/>
</dbReference>
<dbReference type="Proteomes" id="UP000655523">
    <property type="component" value="Unassembled WGS sequence"/>
</dbReference>
<dbReference type="InterPro" id="IPR002347">
    <property type="entry name" value="SDR_fam"/>
</dbReference>
<dbReference type="PANTHER" id="PTHR42879:SF2">
    <property type="entry name" value="3-OXOACYL-[ACYL-CARRIER-PROTEIN] REDUCTASE FABG"/>
    <property type="match status" value="1"/>
</dbReference>
<dbReference type="SUPFAM" id="SSF51735">
    <property type="entry name" value="NAD(P)-binding Rossmann-fold domains"/>
    <property type="match status" value="1"/>
</dbReference>
<evidence type="ECO:0000313" key="2">
    <source>
        <dbReference type="EMBL" id="NPT61367.1"/>
    </source>
</evidence>
<dbReference type="PRINTS" id="PR00081">
    <property type="entry name" value="GDHRDH"/>
</dbReference>
<dbReference type="AlphaFoldDB" id="A0A972P119"/>
<dbReference type="EMBL" id="WOEZ01000265">
    <property type="protein sequence ID" value="NPT61367.1"/>
    <property type="molecule type" value="Genomic_DNA"/>
</dbReference>
<gene>
    <name evidence="2" type="ORF">GNZ13_44245</name>
</gene>
<evidence type="ECO:0000313" key="3">
    <source>
        <dbReference type="Proteomes" id="UP000655523"/>
    </source>
</evidence>
<dbReference type="PANTHER" id="PTHR42879">
    <property type="entry name" value="3-OXOACYL-(ACYL-CARRIER-PROTEIN) REDUCTASE"/>
    <property type="match status" value="1"/>
</dbReference>
<accession>A0A972P119</accession>
<proteinExistence type="inferred from homology"/>
<dbReference type="Pfam" id="PF13561">
    <property type="entry name" value="adh_short_C2"/>
    <property type="match status" value="1"/>
</dbReference>
<dbReference type="InterPro" id="IPR036291">
    <property type="entry name" value="NAD(P)-bd_dom_sf"/>
</dbReference>
<evidence type="ECO:0000256" key="1">
    <source>
        <dbReference type="ARBA" id="ARBA00006484"/>
    </source>
</evidence>
<reference evidence="2 3" key="1">
    <citation type="submission" date="2019-11" db="EMBL/GenBank/DDBJ databases">
        <title>Metabolism of dissolved organic matter in forest soils.</title>
        <authorList>
            <person name="Cyle K.T."/>
            <person name="Wilhelm R.C."/>
            <person name="Martinez C.E."/>
        </authorList>
    </citation>
    <scope>NUCLEOTIDE SEQUENCE [LARGE SCALE GENOMIC DNA]</scope>
    <source>
        <strain evidence="2 3">5N</strain>
    </source>
</reference>
<organism evidence="2 3">
    <name type="scientific">Paraburkholderia elongata</name>
    <dbReference type="NCBI Taxonomy" id="2675747"/>
    <lineage>
        <taxon>Bacteria</taxon>
        <taxon>Pseudomonadati</taxon>
        <taxon>Pseudomonadota</taxon>
        <taxon>Betaproteobacteria</taxon>
        <taxon>Burkholderiales</taxon>
        <taxon>Burkholderiaceae</taxon>
        <taxon>Paraburkholderia</taxon>
    </lineage>
</organism>
<comment type="similarity">
    <text evidence="1">Belongs to the short-chain dehydrogenases/reductases (SDR) family.</text>
</comment>